<keyword evidence="6" id="KW-0449">Lipoprotein</keyword>
<dbReference type="BioCyc" id="ECAT999415-HMP:GTTI-832-MONOMER"/>
<dbReference type="EMBL" id="AGEJ01000013">
    <property type="protein sequence ID" value="EMD16768.1"/>
    <property type="molecule type" value="Genomic_DNA"/>
</dbReference>
<evidence type="ECO:0000313" key="9">
    <source>
        <dbReference type="Proteomes" id="UP000011758"/>
    </source>
</evidence>
<keyword evidence="9" id="KW-1185">Reference proteome</keyword>
<comment type="subcellular location">
    <subcellularLocation>
        <location evidence="1">Cell membrane</location>
        <topology evidence="1">Lipid-anchor</topology>
    </subcellularLocation>
</comment>
<dbReference type="eggNOG" id="COG1744">
    <property type="taxonomic scope" value="Bacteria"/>
</dbReference>
<organism evidence="8 9">
    <name type="scientific">Eggerthia catenaformis OT 569 = DSM 20559</name>
    <dbReference type="NCBI Taxonomy" id="999415"/>
    <lineage>
        <taxon>Bacteria</taxon>
        <taxon>Bacillati</taxon>
        <taxon>Bacillota</taxon>
        <taxon>Erysipelotrichia</taxon>
        <taxon>Erysipelotrichales</taxon>
        <taxon>Coprobacillaceae</taxon>
        <taxon>Eggerthia</taxon>
    </lineage>
</organism>
<dbReference type="RefSeq" id="WP_004802282.1">
    <property type="nucleotide sequence ID" value="NZ_KB446647.1"/>
</dbReference>
<dbReference type="InterPro" id="IPR050957">
    <property type="entry name" value="BMP_lipoprotein"/>
</dbReference>
<keyword evidence="4" id="KW-0732">Signal</keyword>
<evidence type="ECO:0000256" key="4">
    <source>
        <dbReference type="ARBA" id="ARBA00022729"/>
    </source>
</evidence>
<dbReference type="PANTHER" id="PTHR34296">
    <property type="entry name" value="TRANSCRIPTIONAL ACTIVATOR PROTEIN MED"/>
    <property type="match status" value="1"/>
</dbReference>
<comment type="caution">
    <text evidence="8">The sequence shown here is derived from an EMBL/GenBank/DDBJ whole genome shotgun (WGS) entry which is preliminary data.</text>
</comment>
<dbReference type="Gene3D" id="3.40.50.2300">
    <property type="match status" value="2"/>
</dbReference>
<dbReference type="STRING" id="999415.HMPREF9943_00810"/>
<dbReference type="PANTHER" id="PTHR34296:SF2">
    <property type="entry name" value="ABC TRANSPORTER GUANOSINE-BINDING PROTEIN NUPN"/>
    <property type="match status" value="1"/>
</dbReference>
<reference evidence="8 9" key="1">
    <citation type="submission" date="2013-02" db="EMBL/GenBank/DDBJ databases">
        <title>The Genome Sequence of Lactobacillus catenaformis F0143.</title>
        <authorList>
            <consortium name="The Broad Institute Genome Sequencing Platform"/>
            <person name="Earl A."/>
            <person name="Ward D."/>
            <person name="Feldgarden M."/>
            <person name="Gevers D."/>
            <person name="Izard J."/>
            <person name="Blanton J.M."/>
            <person name="Mathney J."/>
            <person name="Dewhirst F.E."/>
            <person name="Young S.K."/>
            <person name="Zeng Q."/>
            <person name="Gargeya S."/>
            <person name="Fitzgerald M."/>
            <person name="Haas B."/>
            <person name="Abouelleil A."/>
            <person name="Alvarado L."/>
            <person name="Arachchi H.M."/>
            <person name="Berlin A."/>
            <person name="Chapman S.B."/>
            <person name="Gearin G."/>
            <person name="Goldberg J."/>
            <person name="Griggs A."/>
            <person name="Gujja S."/>
            <person name="Hansen M."/>
            <person name="Heiman D."/>
            <person name="Howarth C."/>
            <person name="Larimer J."/>
            <person name="Lui A."/>
            <person name="MacDonald P.J.P."/>
            <person name="McCowen C."/>
            <person name="Montmayeur A."/>
            <person name="Murphy C."/>
            <person name="Neiman D."/>
            <person name="Pearson M."/>
            <person name="Priest M."/>
            <person name="Roberts A."/>
            <person name="Saif S."/>
            <person name="Shea T."/>
            <person name="Sisk P."/>
            <person name="Stolte C."/>
            <person name="Sykes S."/>
            <person name="Wortman J."/>
            <person name="Nusbaum C."/>
            <person name="Birren B."/>
        </authorList>
    </citation>
    <scope>NUCLEOTIDE SEQUENCE [LARGE SCALE GENOMIC DNA]</scope>
    <source>
        <strain evidence="8 9">OT 569</strain>
    </source>
</reference>
<evidence type="ECO:0000256" key="6">
    <source>
        <dbReference type="ARBA" id="ARBA00023288"/>
    </source>
</evidence>
<name>M2NEY2_9FIRM</name>
<evidence type="ECO:0000256" key="1">
    <source>
        <dbReference type="ARBA" id="ARBA00004193"/>
    </source>
</evidence>
<sequence>MKKVLASAVVLSMVLVGCGSKSNKAELAMITDSGDINDKSFNQAAWEAVKEYGTKNKLSYKYYKPASFDTAGYKSQIKSAVSNGAKVVVLPGFKFAAAIGKIQEDSAYKDVKFILIDHQPQTEDGKLIEPKENVFSANYKEYQPGYLAGYAAVKDGYTKLGFMGGIALPAVINYGYGYLQGANDAAKELKTKIEVKYWYSGTFNESPDIATKAKGWYKAGTEVIFSCGGQICNSIFSAATETKKKVIGVDSDQKQQSDTVITSAMKNVKGTVTKQLELIYSNKFKGGVNLLDAKGGFVGLPDDFSRFKKFTKADYEKIYNDVKDDKVKIISSNDVDKKAKGSPNAEQLKKVLTNTTVAYEK</sequence>
<dbReference type="InterPro" id="IPR003760">
    <property type="entry name" value="PnrA-like"/>
</dbReference>
<evidence type="ECO:0000313" key="8">
    <source>
        <dbReference type="EMBL" id="EMD16768.1"/>
    </source>
</evidence>
<dbReference type="AlphaFoldDB" id="M2NEY2"/>
<accession>M2NEY2</accession>
<dbReference type="OrthoDB" id="9769871at2"/>
<dbReference type="PROSITE" id="PS51257">
    <property type="entry name" value="PROKAR_LIPOPROTEIN"/>
    <property type="match status" value="1"/>
</dbReference>
<proteinExistence type="inferred from homology"/>
<evidence type="ECO:0000256" key="2">
    <source>
        <dbReference type="ARBA" id="ARBA00008610"/>
    </source>
</evidence>
<dbReference type="GO" id="GO:0005886">
    <property type="term" value="C:plasma membrane"/>
    <property type="evidence" value="ECO:0007669"/>
    <property type="project" value="UniProtKB-SubCell"/>
</dbReference>
<feature type="domain" description="ABC transporter substrate-binding protein PnrA-like" evidence="7">
    <location>
        <begin position="27"/>
        <end position="333"/>
    </location>
</feature>
<dbReference type="Proteomes" id="UP000011758">
    <property type="component" value="Unassembled WGS sequence"/>
</dbReference>
<protein>
    <recommendedName>
        <fullName evidence="7">ABC transporter substrate-binding protein PnrA-like domain-containing protein</fullName>
    </recommendedName>
</protein>
<evidence type="ECO:0000256" key="5">
    <source>
        <dbReference type="ARBA" id="ARBA00023136"/>
    </source>
</evidence>
<gene>
    <name evidence="8" type="ORF">HMPREF9943_00810</name>
</gene>
<dbReference type="InterPro" id="IPR028082">
    <property type="entry name" value="Peripla_BP_I"/>
</dbReference>
<evidence type="ECO:0000259" key="7">
    <source>
        <dbReference type="Pfam" id="PF02608"/>
    </source>
</evidence>
<dbReference type="Pfam" id="PF02608">
    <property type="entry name" value="Bmp"/>
    <property type="match status" value="1"/>
</dbReference>
<keyword evidence="5" id="KW-0472">Membrane</keyword>
<evidence type="ECO:0000256" key="3">
    <source>
        <dbReference type="ARBA" id="ARBA00022475"/>
    </source>
</evidence>
<dbReference type="CDD" id="cd06354">
    <property type="entry name" value="PBP1_PrnA-like"/>
    <property type="match status" value="1"/>
</dbReference>
<comment type="similarity">
    <text evidence="2">Belongs to the BMP lipoprotein family.</text>
</comment>
<keyword evidence="3" id="KW-1003">Cell membrane</keyword>
<dbReference type="SUPFAM" id="SSF53822">
    <property type="entry name" value="Periplasmic binding protein-like I"/>
    <property type="match status" value="1"/>
</dbReference>